<accession>A0AA35RQL0</accession>
<evidence type="ECO:0000313" key="2">
    <source>
        <dbReference type="EMBL" id="CAI8015899.1"/>
    </source>
</evidence>
<dbReference type="AlphaFoldDB" id="A0AA35RQL0"/>
<feature type="region of interest" description="Disordered" evidence="1">
    <location>
        <begin position="40"/>
        <end position="79"/>
    </location>
</feature>
<protein>
    <submittedName>
        <fullName evidence="2">Uncharacterized protein</fullName>
    </submittedName>
</protein>
<dbReference type="Proteomes" id="UP001174909">
    <property type="component" value="Unassembled WGS sequence"/>
</dbReference>
<dbReference type="EMBL" id="CASHTH010001475">
    <property type="protein sequence ID" value="CAI8015899.1"/>
    <property type="molecule type" value="Genomic_DNA"/>
</dbReference>
<comment type="caution">
    <text evidence="2">The sequence shown here is derived from an EMBL/GenBank/DDBJ whole genome shotgun (WGS) entry which is preliminary data.</text>
</comment>
<name>A0AA35RQL0_GEOBA</name>
<sequence length="145" mass="15848">SPRTRKWCLPDCLQPEVAVNKANRSGAVFARAGLADSDARESLRGTGSLSRRSARPAATAALRSRSIPHQPVAVSEESSTLRPRCFRSRDIVCRFSSGALPDLFNLKGLKWPSLLSPKSRRRVTHMHRALYLRKSPVSTVNGAAG</sequence>
<organism evidence="2 3">
    <name type="scientific">Geodia barretti</name>
    <name type="common">Barrett's horny sponge</name>
    <dbReference type="NCBI Taxonomy" id="519541"/>
    <lineage>
        <taxon>Eukaryota</taxon>
        <taxon>Metazoa</taxon>
        <taxon>Porifera</taxon>
        <taxon>Demospongiae</taxon>
        <taxon>Heteroscleromorpha</taxon>
        <taxon>Tetractinellida</taxon>
        <taxon>Astrophorina</taxon>
        <taxon>Geodiidae</taxon>
        <taxon>Geodia</taxon>
    </lineage>
</organism>
<feature type="compositionally biased region" description="Low complexity" evidence="1">
    <location>
        <begin position="44"/>
        <end position="65"/>
    </location>
</feature>
<proteinExistence type="predicted"/>
<feature type="non-terminal residue" evidence="2">
    <location>
        <position position="145"/>
    </location>
</feature>
<evidence type="ECO:0000256" key="1">
    <source>
        <dbReference type="SAM" id="MobiDB-lite"/>
    </source>
</evidence>
<reference evidence="2" key="1">
    <citation type="submission" date="2023-03" db="EMBL/GenBank/DDBJ databases">
        <authorList>
            <person name="Steffen K."/>
            <person name="Cardenas P."/>
        </authorList>
    </citation>
    <scope>NUCLEOTIDE SEQUENCE</scope>
</reference>
<keyword evidence="3" id="KW-1185">Reference proteome</keyword>
<evidence type="ECO:0000313" key="3">
    <source>
        <dbReference type="Proteomes" id="UP001174909"/>
    </source>
</evidence>
<gene>
    <name evidence="2" type="ORF">GBAR_LOCUS9830</name>
</gene>